<proteinExistence type="predicted"/>
<protein>
    <submittedName>
        <fullName evidence="1">DUF2487 family protein</fullName>
    </submittedName>
</protein>
<evidence type="ECO:0000313" key="1">
    <source>
        <dbReference type="EMBL" id="MEN0643456.1"/>
    </source>
</evidence>
<keyword evidence="2" id="KW-1185">Reference proteome</keyword>
<dbReference type="InterPro" id="IPR019615">
    <property type="entry name" value="DUF2487"/>
</dbReference>
<dbReference type="EMBL" id="JBCITK010000001">
    <property type="protein sequence ID" value="MEN0643456.1"/>
    <property type="molecule type" value="Genomic_DNA"/>
</dbReference>
<organism evidence="1 2">
    <name type="scientific">Alkalicoccobacillus gibsonii</name>
    <dbReference type="NCBI Taxonomy" id="79881"/>
    <lineage>
        <taxon>Bacteria</taxon>
        <taxon>Bacillati</taxon>
        <taxon>Bacillota</taxon>
        <taxon>Bacilli</taxon>
        <taxon>Bacillales</taxon>
        <taxon>Bacillaceae</taxon>
        <taxon>Alkalicoccobacillus</taxon>
    </lineage>
</organism>
<gene>
    <name evidence="1" type="ORF">MKY91_09895</name>
</gene>
<comment type="caution">
    <text evidence="1">The sequence shown here is derived from an EMBL/GenBank/DDBJ whole genome shotgun (WGS) entry which is preliminary data.</text>
</comment>
<reference evidence="1 2" key="1">
    <citation type="submission" date="2024-03" db="EMBL/GenBank/DDBJ databases">
        <title>Bacilli Hybrid Assemblies.</title>
        <authorList>
            <person name="Kovac J."/>
        </authorList>
    </citation>
    <scope>NUCLEOTIDE SEQUENCE [LARGE SCALE GENOMIC DNA]</scope>
    <source>
        <strain evidence="1 2">FSL R7-0666</strain>
    </source>
</reference>
<evidence type="ECO:0000313" key="2">
    <source>
        <dbReference type="Proteomes" id="UP001418796"/>
    </source>
</evidence>
<dbReference type="Pfam" id="PF10673">
    <property type="entry name" value="DUF2487"/>
    <property type="match status" value="1"/>
</dbReference>
<accession>A0ABU9VHR9</accession>
<name>A0ABU9VHR9_9BACI</name>
<dbReference type="Proteomes" id="UP001418796">
    <property type="component" value="Unassembled WGS sequence"/>
</dbReference>
<sequence length="149" mass="17443">MKWTTKDIQTYQKEKEFIDTILIPLMPLGFQQEQKKAAMASEYIEILSQELERLYQGRMLLSLPFTYYSGETIEDKVNRLESWIEAWKKDGIKHILLLTSDSNWREVDASERIEWVPAIQLQGLSAKDRTNLCSDVAQDLSLILTKKWS</sequence>
<dbReference type="RefSeq" id="WP_343130376.1">
    <property type="nucleotide sequence ID" value="NZ_JBCITK010000001.1"/>
</dbReference>